<evidence type="ECO:0000313" key="3">
    <source>
        <dbReference type="EMBL" id="CAB3382090.1"/>
    </source>
</evidence>
<keyword evidence="1" id="KW-0812">Transmembrane</keyword>
<feature type="chain" id="PRO_5035908521" description="TPM domain-containing protein" evidence="2">
    <location>
        <begin position="25"/>
        <end position="202"/>
    </location>
</feature>
<keyword evidence="4" id="KW-1185">Reference proteome</keyword>
<feature type="signal peptide" evidence="2">
    <location>
        <begin position="1"/>
        <end position="24"/>
    </location>
</feature>
<evidence type="ECO:0008006" key="5">
    <source>
        <dbReference type="Google" id="ProtNLM"/>
    </source>
</evidence>
<keyword evidence="1" id="KW-1133">Transmembrane helix</keyword>
<name>A0A8S1DI98_9INSE</name>
<dbReference type="Proteomes" id="UP000494165">
    <property type="component" value="Unassembled WGS sequence"/>
</dbReference>
<keyword evidence="1" id="KW-0472">Membrane</keyword>
<feature type="transmembrane region" description="Helical" evidence="1">
    <location>
        <begin position="177"/>
        <end position="201"/>
    </location>
</feature>
<proteinExistence type="predicted"/>
<keyword evidence="2" id="KW-0732">Signal</keyword>
<gene>
    <name evidence="3" type="ORF">CLODIP_2_CD01024</name>
</gene>
<reference evidence="3 4" key="1">
    <citation type="submission" date="2020-04" db="EMBL/GenBank/DDBJ databases">
        <authorList>
            <person name="Alioto T."/>
            <person name="Alioto T."/>
            <person name="Gomez Garrido J."/>
        </authorList>
    </citation>
    <scope>NUCLEOTIDE SEQUENCE [LARGE SCALE GENOMIC DNA]</scope>
</reference>
<comment type="caution">
    <text evidence="3">The sequence shown here is derived from an EMBL/GenBank/DDBJ whole genome shotgun (WGS) entry which is preliminary data.</text>
</comment>
<evidence type="ECO:0000256" key="1">
    <source>
        <dbReference type="SAM" id="Phobius"/>
    </source>
</evidence>
<organism evidence="3 4">
    <name type="scientific">Cloeon dipterum</name>
    <dbReference type="NCBI Taxonomy" id="197152"/>
    <lineage>
        <taxon>Eukaryota</taxon>
        <taxon>Metazoa</taxon>
        <taxon>Ecdysozoa</taxon>
        <taxon>Arthropoda</taxon>
        <taxon>Hexapoda</taxon>
        <taxon>Insecta</taxon>
        <taxon>Pterygota</taxon>
        <taxon>Palaeoptera</taxon>
        <taxon>Ephemeroptera</taxon>
        <taxon>Pisciforma</taxon>
        <taxon>Baetidae</taxon>
        <taxon>Cloeon</taxon>
    </lineage>
</organism>
<sequence>MRHLWTITLLLILLKSKFADSADADPFDEKCASLASKNANWNYQIPMNLSFDLIGSFKYSHIQKADAMWLEKIWEATKKNINWGTLDQGVTLVKGFALAEEIDSTTPLVVVIHADGTADCGNSINATTLSQLCSTSMKMADRSVVTLERMEDMFQPIADEELAKEIREFSHPEFSTYYVWVITALLVILVISLIISILFCCC</sequence>
<dbReference type="EMBL" id="CADEPI010000257">
    <property type="protein sequence ID" value="CAB3382090.1"/>
    <property type="molecule type" value="Genomic_DNA"/>
</dbReference>
<dbReference type="AlphaFoldDB" id="A0A8S1DI98"/>
<protein>
    <recommendedName>
        <fullName evidence="5">TPM domain-containing protein</fullName>
    </recommendedName>
</protein>
<evidence type="ECO:0000256" key="2">
    <source>
        <dbReference type="SAM" id="SignalP"/>
    </source>
</evidence>
<accession>A0A8S1DI98</accession>
<evidence type="ECO:0000313" key="4">
    <source>
        <dbReference type="Proteomes" id="UP000494165"/>
    </source>
</evidence>